<dbReference type="AlphaFoldDB" id="A0A6P2DKJ0"/>
<accession>A0A6P2DKJ0</accession>
<gene>
    <name evidence="1" type="ORF">SOIL9_75550</name>
</gene>
<organism evidence="1 2">
    <name type="scientific">Gemmata massiliana</name>
    <dbReference type="NCBI Taxonomy" id="1210884"/>
    <lineage>
        <taxon>Bacteria</taxon>
        <taxon>Pseudomonadati</taxon>
        <taxon>Planctomycetota</taxon>
        <taxon>Planctomycetia</taxon>
        <taxon>Gemmatales</taxon>
        <taxon>Gemmataceae</taxon>
        <taxon>Gemmata</taxon>
    </lineage>
</organism>
<evidence type="ECO:0000313" key="1">
    <source>
        <dbReference type="EMBL" id="VTS02321.1"/>
    </source>
</evidence>
<dbReference type="Proteomes" id="UP000464178">
    <property type="component" value="Chromosome"/>
</dbReference>
<reference evidence="1 2" key="1">
    <citation type="submission" date="2019-05" db="EMBL/GenBank/DDBJ databases">
        <authorList>
            <consortium name="Science for Life Laboratories"/>
        </authorList>
    </citation>
    <scope>NUCLEOTIDE SEQUENCE [LARGE SCALE GENOMIC DNA]</scope>
    <source>
        <strain evidence="1">Soil9</strain>
    </source>
</reference>
<protein>
    <submittedName>
        <fullName evidence="1">Uncharacterized protein</fullName>
    </submittedName>
</protein>
<dbReference type="EMBL" id="LR593886">
    <property type="protein sequence ID" value="VTS02321.1"/>
    <property type="molecule type" value="Genomic_DNA"/>
</dbReference>
<name>A0A6P2DKJ0_9BACT</name>
<dbReference type="KEGG" id="gms:SOIL9_75550"/>
<proteinExistence type="predicted"/>
<sequence length="69" mass="7804">MFRTGCSAVGLVSVGRALCLFGRVNALGEALGARRQNERNTKHAPSNTNHYLDILPFRRNRMAVRWFQT</sequence>
<evidence type="ECO:0000313" key="2">
    <source>
        <dbReference type="Proteomes" id="UP000464178"/>
    </source>
</evidence>
<keyword evidence="2" id="KW-1185">Reference proteome</keyword>